<dbReference type="InterPro" id="IPR003615">
    <property type="entry name" value="HNH_nuc"/>
</dbReference>
<dbReference type="InterPro" id="IPR003870">
    <property type="entry name" value="DUF222"/>
</dbReference>
<dbReference type="RefSeq" id="WP_379658940.1">
    <property type="nucleotide sequence ID" value="NZ_JBHUCO010000005.1"/>
</dbReference>
<dbReference type="CDD" id="cd00085">
    <property type="entry name" value="HNHc"/>
    <property type="match status" value="1"/>
</dbReference>
<dbReference type="Pfam" id="PF02720">
    <property type="entry name" value="DUF222"/>
    <property type="match status" value="1"/>
</dbReference>
<feature type="domain" description="HNH nuclease" evidence="1">
    <location>
        <begin position="339"/>
        <end position="391"/>
    </location>
</feature>
<sequence>VGAAGDDSRVSENAVALASRSLQGGVGSLRAAAGSHTPEEQRVVAVSVCESLARQLEHLQIELVAGLVRDGVFAARGYRSPVQAVADLLGCDTAIARRRIRVAEDACPGRSLDGRMLPARLPATGAVFAAGKIGLRHVEVIAEALRSPAARRLTPPVWAAAEEKLAEQAASYRPAELAAFAHDLISVLDQDGPGEREDEPEQVNELHLSMRTGKVKGWLNGLTREALATALDALCLPRGPEDERTAGQRRADALGEICARVLDSGQLPQCGGERPHLNVIIQLAELEQRARRASLDFGARLSAADLRMLACDARVVPVVLGGAGQPLDVGRARRTIPDGLRRAIAARDRGCAKPGCGRPASWCEIHHLAAWEKGGETAVHNCVMLCRFHHRLLHRESGWQVHIRNGIPEFVPPKWIDHTQTARRKPPHPALHG</sequence>
<gene>
    <name evidence="2" type="ORF">ACFSJD_05355</name>
</gene>
<dbReference type="Gene3D" id="1.10.30.50">
    <property type="match status" value="1"/>
</dbReference>
<evidence type="ECO:0000259" key="1">
    <source>
        <dbReference type="SMART" id="SM00507"/>
    </source>
</evidence>
<reference evidence="3" key="1">
    <citation type="journal article" date="2019" name="Int. J. Syst. Evol. Microbiol.">
        <title>The Global Catalogue of Microorganisms (GCM) 10K type strain sequencing project: providing services to taxonomists for standard genome sequencing and annotation.</title>
        <authorList>
            <consortium name="The Broad Institute Genomics Platform"/>
            <consortium name="The Broad Institute Genome Sequencing Center for Infectious Disease"/>
            <person name="Wu L."/>
            <person name="Ma J."/>
        </authorList>
    </citation>
    <scope>NUCLEOTIDE SEQUENCE [LARGE SCALE GENOMIC DNA]</scope>
    <source>
        <strain evidence="3">CCM 7043</strain>
    </source>
</reference>
<dbReference type="SMART" id="SM00507">
    <property type="entry name" value="HNHc"/>
    <property type="match status" value="1"/>
</dbReference>
<accession>A0ABW4ER74</accession>
<organism evidence="2 3">
    <name type="scientific">Pseudonocardia yunnanensis</name>
    <dbReference type="NCBI Taxonomy" id="58107"/>
    <lineage>
        <taxon>Bacteria</taxon>
        <taxon>Bacillati</taxon>
        <taxon>Actinomycetota</taxon>
        <taxon>Actinomycetes</taxon>
        <taxon>Pseudonocardiales</taxon>
        <taxon>Pseudonocardiaceae</taxon>
        <taxon>Pseudonocardia</taxon>
    </lineage>
</organism>
<dbReference type="Proteomes" id="UP001597114">
    <property type="component" value="Unassembled WGS sequence"/>
</dbReference>
<protein>
    <submittedName>
        <fullName evidence="2">DUF222 domain-containing protein</fullName>
    </submittedName>
</protein>
<name>A0ABW4ER74_9PSEU</name>
<comment type="caution">
    <text evidence="2">The sequence shown here is derived from an EMBL/GenBank/DDBJ whole genome shotgun (WGS) entry which is preliminary data.</text>
</comment>
<keyword evidence="3" id="KW-1185">Reference proteome</keyword>
<proteinExistence type="predicted"/>
<evidence type="ECO:0000313" key="3">
    <source>
        <dbReference type="Proteomes" id="UP001597114"/>
    </source>
</evidence>
<evidence type="ECO:0000313" key="2">
    <source>
        <dbReference type="EMBL" id="MFD1516902.1"/>
    </source>
</evidence>
<feature type="non-terminal residue" evidence="2">
    <location>
        <position position="1"/>
    </location>
</feature>
<dbReference type="EMBL" id="JBHUCO010000005">
    <property type="protein sequence ID" value="MFD1516902.1"/>
    <property type="molecule type" value="Genomic_DNA"/>
</dbReference>